<reference evidence="2 3" key="1">
    <citation type="journal article" date="2017" name="Mol. Biol. Evol.">
        <title>The 4-celled Tetrabaena socialis nuclear genome reveals the essential components for genetic control of cell number at the origin of multicellularity in the volvocine lineage.</title>
        <authorList>
            <person name="Featherston J."/>
            <person name="Arakaki Y."/>
            <person name="Hanschen E.R."/>
            <person name="Ferris P.J."/>
            <person name="Michod R.E."/>
            <person name="Olson B.J.S.C."/>
            <person name="Nozaki H."/>
            <person name="Durand P.M."/>
        </authorList>
    </citation>
    <scope>NUCLEOTIDE SEQUENCE [LARGE SCALE GENOMIC DNA]</scope>
    <source>
        <strain evidence="2 3">NIES-571</strain>
    </source>
</reference>
<protein>
    <recommendedName>
        <fullName evidence="4">30S ribosomal protein S21, chloroplastic</fullName>
    </recommendedName>
</protein>
<organism evidence="2 3">
    <name type="scientific">Tetrabaena socialis</name>
    <dbReference type="NCBI Taxonomy" id="47790"/>
    <lineage>
        <taxon>Eukaryota</taxon>
        <taxon>Viridiplantae</taxon>
        <taxon>Chlorophyta</taxon>
        <taxon>core chlorophytes</taxon>
        <taxon>Chlorophyceae</taxon>
        <taxon>CS clade</taxon>
        <taxon>Chlamydomonadales</taxon>
        <taxon>Tetrabaenaceae</taxon>
        <taxon>Tetrabaena</taxon>
    </lineage>
</organism>
<dbReference type="OrthoDB" id="785538at2759"/>
<accession>A0A2J8A546</accession>
<evidence type="ECO:0000256" key="1">
    <source>
        <dbReference type="SAM" id="MobiDB-lite"/>
    </source>
</evidence>
<dbReference type="Proteomes" id="UP000236333">
    <property type="component" value="Unassembled WGS sequence"/>
</dbReference>
<evidence type="ECO:0000313" key="2">
    <source>
        <dbReference type="EMBL" id="PNH07638.1"/>
    </source>
</evidence>
<keyword evidence="3" id="KW-1185">Reference proteome</keyword>
<feature type="region of interest" description="Disordered" evidence="1">
    <location>
        <begin position="124"/>
        <end position="144"/>
    </location>
</feature>
<proteinExistence type="predicted"/>
<feature type="region of interest" description="Disordered" evidence="1">
    <location>
        <begin position="158"/>
        <end position="187"/>
    </location>
</feature>
<dbReference type="EMBL" id="PGGS01000169">
    <property type="protein sequence ID" value="PNH07638.1"/>
    <property type="molecule type" value="Genomic_DNA"/>
</dbReference>
<gene>
    <name evidence="2" type="ORF">TSOC_005888</name>
</gene>
<sequence length="187" mass="21377">MMTTVSHRAVTGCRAFTSVCPRVASRVVHSTTVHARNKDSFMIEVDVMEDEPEDAAVRRYMKLMMQSRVVEQLRGRKTKETKIENYKRRFRERVERNKAGIVDPTFEELYPTWVMEARPFDDSFQKRDDDDPLGPFDPPATGSDDIFGTFGGSSYTERQQWGSYQSSTTGGYASLGNTSNWQGGYMQ</sequence>
<dbReference type="AlphaFoldDB" id="A0A2J8A546"/>
<evidence type="ECO:0000313" key="3">
    <source>
        <dbReference type="Proteomes" id="UP000236333"/>
    </source>
</evidence>
<comment type="caution">
    <text evidence="2">The sequence shown here is derived from an EMBL/GenBank/DDBJ whole genome shotgun (WGS) entry which is preliminary data.</text>
</comment>
<name>A0A2J8A546_9CHLO</name>
<evidence type="ECO:0008006" key="4">
    <source>
        <dbReference type="Google" id="ProtNLM"/>
    </source>
</evidence>